<evidence type="ECO:0000259" key="1">
    <source>
        <dbReference type="Pfam" id="PF12697"/>
    </source>
</evidence>
<organism evidence="2 3">
    <name type="scientific">Microbacterium natoriense</name>
    <dbReference type="NCBI Taxonomy" id="284570"/>
    <lineage>
        <taxon>Bacteria</taxon>
        <taxon>Bacillati</taxon>
        <taxon>Actinomycetota</taxon>
        <taxon>Actinomycetes</taxon>
        <taxon>Micrococcales</taxon>
        <taxon>Microbacteriaceae</taxon>
        <taxon>Microbacterium</taxon>
    </lineage>
</organism>
<evidence type="ECO:0000313" key="3">
    <source>
        <dbReference type="Proteomes" id="UP001244427"/>
    </source>
</evidence>
<dbReference type="EMBL" id="JAUSXV010000001">
    <property type="protein sequence ID" value="MDQ0648480.1"/>
    <property type="molecule type" value="Genomic_DNA"/>
</dbReference>
<sequence>MSGAPITLSSMDIILIPGLWLDASSWNEVIPPLERAGHRVHPLTLPGLGAPSAESGAIGIAEWVAAGVAAVDAVGGQAVVVGHSGGGNVAWGVVDARADLVSRVIFVDTVPPPSGHGISEFDVVDGVIPFPGWDFFPAEDVDDLDDATRARTASLVHSVPARVPTDPIELGDDGARYRVPATLLMGGLDQETLESELDQWGPYADEFRAIDEVEVVRIGSGHWPQFSTPARLAQLIDEAIAR</sequence>
<dbReference type="PANTHER" id="PTHR37017:SF11">
    <property type="entry name" value="ESTERASE_LIPASE_THIOESTERASE DOMAIN-CONTAINING PROTEIN"/>
    <property type="match status" value="1"/>
</dbReference>
<keyword evidence="3" id="KW-1185">Reference proteome</keyword>
<dbReference type="Pfam" id="PF12697">
    <property type="entry name" value="Abhydrolase_6"/>
    <property type="match status" value="1"/>
</dbReference>
<evidence type="ECO:0000313" key="2">
    <source>
        <dbReference type="EMBL" id="MDQ0648480.1"/>
    </source>
</evidence>
<dbReference type="Proteomes" id="UP001244427">
    <property type="component" value="Unassembled WGS sequence"/>
</dbReference>
<comment type="caution">
    <text evidence="2">The sequence shown here is derived from an EMBL/GenBank/DDBJ whole genome shotgun (WGS) entry which is preliminary data.</text>
</comment>
<proteinExistence type="predicted"/>
<reference evidence="2 3" key="1">
    <citation type="submission" date="2023-07" db="EMBL/GenBank/DDBJ databases">
        <title>Comparative genomics of wheat-associated soil bacteria to identify genetic determinants of phenazine resistance.</title>
        <authorList>
            <person name="Mouncey N."/>
        </authorList>
    </citation>
    <scope>NUCLEOTIDE SEQUENCE [LARGE SCALE GENOMIC DNA]</scope>
    <source>
        <strain evidence="2 3">W4I9-1</strain>
    </source>
</reference>
<dbReference type="PANTHER" id="PTHR37017">
    <property type="entry name" value="AB HYDROLASE-1 DOMAIN-CONTAINING PROTEIN-RELATED"/>
    <property type="match status" value="1"/>
</dbReference>
<gene>
    <name evidence="2" type="ORF">QFZ53_002676</name>
</gene>
<dbReference type="InterPro" id="IPR052897">
    <property type="entry name" value="Sec-Metab_Biosynth_Hydrolase"/>
</dbReference>
<dbReference type="SUPFAM" id="SSF53474">
    <property type="entry name" value="alpha/beta-Hydrolases"/>
    <property type="match status" value="1"/>
</dbReference>
<dbReference type="GO" id="GO:0003824">
    <property type="term" value="F:catalytic activity"/>
    <property type="evidence" value="ECO:0007669"/>
    <property type="project" value="UniProtKB-ARBA"/>
</dbReference>
<accession>A0AAW8EYD5</accession>
<name>A0AAW8EYD5_9MICO</name>
<dbReference type="Gene3D" id="3.40.50.1820">
    <property type="entry name" value="alpha/beta hydrolase"/>
    <property type="match status" value="1"/>
</dbReference>
<feature type="domain" description="AB hydrolase-1" evidence="1">
    <location>
        <begin position="13"/>
        <end position="234"/>
    </location>
</feature>
<dbReference type="AlphaFoldDB" id="A0AAW8EYD5"/>
<dbReference type="InterPro" id="IPR000073">
    <property type="entry name" value="AB_hydrolase_1"/>
</dbReference>
<dbReference type="InterPro" id="IPR029058">
    <property type="entry name" value="AB_hydrolase_fold"/>
</dbReference>
<protein>
    <submittedName>
        <fullName evidence="2">Pimeloyl-ACP methyl ester carboxylesterase</fullName>
    </submittedName>
</protein>